<feature type="compositionally biased region" description="Low complexity" evidence="10">
    <location>
        <begin position="85"/>
        <end position="113"/>
    </location>
</feature>
<evidence type="ECO:0000256" key="1">
    <source>
        <dbReference type="ARBA" id="ARBA00004514"/>
    </source>
</evidence>
<keyword evidence="3" id="KW-0963">Cytoplasm</keyword>
<feature type="compositionally biased region" description="Polar residues" evidence="10">
    <location>
        <begin position="166"/>
        <end position="186"/>
    </location>
</feature>
<proteinExistence type="inferred from homology"/>
<dbReference type="GO" id="GO:0005829">
    <property type="term" value="C:cytosol"/>
    <property type="evidence" value="ECO:0007669"/>
    <property type="project" value="UniProtKB-SubCell"/>
</dbReference>
<evidence type="ECO:0000256" key="6">
    <source>
        <dbReference type="ARBA" id="ARBA00044147"/>
    </source>
</evidence>
<protein>
    <recommendedName>
        <fullName evidence="6">Translation initiation factor eIF2B subunit delta</fullName>
    </recommendedName>
    <alternativeName>
        <fullName evidence="7">eIF2B GDP-GTP exchange factor subunit delta</fullName>
    </alternativeName>
</protein>
<gene>
    <name evidence="11" type="ORF">AJ79_04963</name>
</gene>
<evidence type="ECO:0000313" key="11">
    <source>
        <dbReference type="EMBL" id="PGH11232.1"/>
    </source>
</evidence>
<sequence>MTQSSTKTPTSTFHPLHLLPLSQHPPSIPSSPTMDSSSNPANEAGNSTNTPTQSQKLPNRPKPDTTPLAANSSSQQPTNAKMNGTPQPAASTPTVTPTTTAAPATPAATPAAAQDKPNAPSESTQKLSGAELKKRAKAEKAARRAKEKLERDQAAAGGGGSGNGKPQANQTPSKKGVPGSQSQKNAETAAKGQKQLGGGGGAAAAAAAAATAARRGSIAHPPTAVEASRKRKKDEEMLAAGNTVAVFSHLSLQKRRGTIAGAGKELHPAILALGLQLRDYVVCGSSARCVAMLLAFKRVIESYSTPIGTSLARHLTTYLSHQISYLSSCRPLSISQGNAIRAIKLAISSVDPACPEAEAKETLCDFIDGFIREKITVADQVIANSAAQKVSDGDVILCYGGSNIIQKTLLTAHSQGKRFRVSIIDSRPLFEGKKLARTLAKAGLQVQYSLVHAISHAVKEATKVFLGAHSMTSNGRLFSRVGTALVAMSAKERAGGINIPVIVCCETVKFTDRVALDSIVLNELADADELAASAPLDQVTGLSLPPSSQSKSGSTVSLDTTSTGELPPPPVADPNNPLAHWKEKPGLQLLNIMYDVTPAEYIDMVITEMGSLPPSAVPIVHRMSTNS</sequence>
<reference evidence="11 12" key="1">
    <citation type="submission" date="2017-10" db="EMBL/GenBank/DDBJ databases">
        <title>Comparative genomics in systemic dimorphic fungi from Ajellomycetaceae.</title>
        <authorList>
            <person name="Munoz J.F."/>
            <person name="Mcewen J.G."/>
            <person name="Clay O.K."/>
            <person name="Cuomo C.A."/>
        </authorList>
    </citation>
    <scope>NUCLEOTIDE SEQUENCE [LARGE SCALE GENOMIC DNA]</scope>
    <source>
        <strain evidence="11 12">UAMH5409</strain>
    </source>
</reference>
<dbReference type="Gene3D" id="3.40.50.10470">
    <property type="entry name" value="Translation initiation factor eif-2b, domain 2"/>
    <property type="match status" value="1"/>
</dbReference>
<accession>A0A2B7XRH3</accession>
<keyword evidence="4" id="KW-0396">Initiation factor</keyword>
<evidence type="ECO:0000256" key="4">
    <source>
        <dbReference type="ARBA" id="ARBA00022540"/>
    </source>
</evidence>
<evidence type="ECO:0000256" key="3">
    <source>
        <dbReference type="ARBA" id="ARBA00022490"/>
    </source>
</evidence>
<dbReference type="GO" id="GO:0003743">
    <property type="term" value="F:translation initiation factor activity"/>
    <property type="evidence" value="ECO:0007669"/>
    <property type="project" value="UniProtKB-KW"/>
</dbReference>
<dbReference type="OrthoDB" id="10254737at2759"/>
<dbReference type="SUPFAM" id="SSF100950">
    <property type="entry name" value="NagB/RpiA/CoA transferase-like"/>
    <property type="match status" value="1"/>
</dbReference>
<feature type="region of interest" description="Disordered" evidence="10">
    <location>
        <begin position="213"/>
        <end position="234"/>
    </location>
</feature>
<feature type="compositionally biased region" description="Low complexity" evidence="10">
    <location>
        <begin position="541"/>
        <end position="558"/>
    </location>
</feature>
<feature type="compositionally biased region" description="Polar residues" evidence="10">
    <location>
        <begin position="1"/>
        <end position="13"/>
    </location>
</feature>
<name>A0A2B7XRH3_9EURO</name>
<keyword evidence="5" id="KW-0648">Protein biosynthesis</keyword>
<feature type="compositionally biased region" description="Basic and acidic residues" evidence="10">
    <location>
        <begin position="138"/>
        <end position="153"/>
    </location>
</feature>
<dbReference type="AlphaFoldDB" id="A0A2B7XRH3"/>
<evidence type="ECO:0000256" key="5">
    <source>
        <dbReference type="ARBA" id="ARBA00022917"/>
    </source>
</evidence>
<feature type="region of interest" description="Disordered" evidence="10">
    <location>
        <begin position="541"/>
        <end position="579"/>
    </location>
</feature>
<comment type="subunit">
    <text evidence="8">Component of the translation initiation factor 2B (eIF2B) complex which is a heterodecamer of two sets of five different subunits: alpha, beta, gamma, delta and epsilon. Subunits alpha, beta and delta comprise a regulatory subcomplex and subunits epsilon and gamma comprise a catalytic subcomplex. Within the complex, the hexameric regulatory complex resides at the center, with the two heterodimeric catalytic subcomplexes bound on opposite sides.</text>
</comment>
<comment type="similarity">
    <text evidence="2 9">Belongs to the eIF-2B alpha/beta/delta subunits family.</text>
</comment>
<feature type="compositionally biased region" description="Polar residues" evidence="10">
    <location>
        <begin position="44"/>
        <end position="57"/>
    </location>
</feature>
<dbReference type="InterPro" id="IPR037171">
    <property type="entry name" value="NagB/RpiA_transferase-like"/>
</dbReference>
<feature type="region of interest" description="Disordered" evidence="10">
    <location>
        <begin position="1"/>
        <end position="200"/>
    </location>
</feature>
<dbReference type="Pfam" id="PF01008">
    <property type="entry name" value="IF-2B"/>
    <property type="match status" value="1"/>
</dbReference>
<comment type="caution">
    <text evidence="11">The sequence shown here is derived from an EMBL/GenBank/DDBJ whole genome shotgun (WGS) entry which is preliminary data.</text>
</comment>
<evidence type="ECO:0000256" key="10">
    <source>
        <dbReference type="SAM" id="MobiDB-lite"/>
    </source>
</evidence>
<dbReference type="STRING" id="1447875.A0A2B7XRH3"/>
<feature type="compositionally biased region" description="Low complexity" evidence="10">
    <location>
        <begin position="14"/>
        <end position="40"/>
    </location>
</feature>
<keyword evidence="12" id="KW-1185">Reference proteome</keyword>
<dbReference type="InterPro" id="IPR000649">
    <property type="entry name" value="IF-2B-related"/>
</dbReference>
<dbReference type="PANTHER" id="PTHR10233">
    <property type="entry name" value="TRANSLATION INITIATION FACTOR EIF-2B"/>
    <property type="match status" value="1"/>
</dbReference>
<evidence type="ECO:0000256" key="8">
    <source>
        <dbReference type="ARBA" id="ARBA00046432"/>
    </source>
</evidence>
<dbReference type="Proteomes" id="UP000223968">
    <property type="component" value="Unassembled WGS sequence"/>
</dbReference>
<evidence type="ECO:0000256" key="2">
    <source>
        <dbReference type="ARBA" id="ARBA00007251"/>
    </source>
</evidence>
<comment type="subcellular location">
    <subcellularLocation>
        <location evidence="1">Cytoplasm</location>
        <location evidence="1">Cytosol</location>
    </subcellularLocation>
</comment>
<evidence type="ECO:0000313" key="12">
    <source>
        <dbReference type="Proteomes" id="UP000223968"/>
    </source>
</evidence>
<evidence type="ECO:0000256" key="9">
    <source>
        <dbReference type="RuleBase" id="RU003814"/>
    </source>
</evidence>
<evidence type="ECO:0000256" key="7">
    <source>
        <dbReference type="ARBA" id="ARBA00044356"/>
    </source>
</evidence>
<dbReference type="PANTHER" id="PTHR10233:SF14">
    <property type="entry name" value="TRANSLATION INITIATION FACTOR EIF-2B SUBUNIT DELTA"/>
    <property type="match status" value="1"/>
</dbReference>
<dbReference type="InterPro" id="IPR042529">
    <property type="entry name" value="IF_2B-like_C"/>
</dbReference>
<feature type="compositionally biased region" description="Polar residues" evidence="10">
    <location>
        <begin position="68"/>
        <end position="84"/>
    </location>
</feature>
<dbReference type="EMBL" id="PDNB01000075">
    <property type="protein sequence ID" value="PGH11232.1"/>
    <property type="molecule type" value="Genomic_DNA"/>
</dbReference>
<organism evidence="11 12">
    <name type="scientific">Helicocarpus griseus UAMH5409</name>
    <dbReference type="NCBI Taxonomy" id="1447875"/>
    <lineage>
        <taxon>Eukaryota</taxon>
        <taxon>Fungi</taxon>
        <taxon>Dikarya</taxon>
        <taxon>Ascomycota</taxon>
        <taxon>Pezizomycotina</taxon>
        <taxon>Eurotiomycetes</taxon>
        <taxon>Eurotiomycetidae</taxon>
        <taxon>Onygenales</taxon>
        <taxon>Ajellomycetaceae</taxon>
        <taxon>Helicocarpus</taxon>
    </lineage>
</organism>